<evidence type="ECO:0000256" key="6">
    <source>
        <dbReference type="ARBA" id="ARBA00022989"/>
    </source>
</evidence>
<dbReference type="GO" id="GO:0005737">
    <property type="term" value="C:cytoplasm"/>
    <property type="evidence" value="ECO:0007669"/>
    <property type="project" value="TreeGrafter"/>
</dbReference>
<evidence type="ECO:0000313" key="9">
    <source>
        <dbReference type="EMBL" id="CAL4124573.1"/>
    </source>
</evidence>
<proteinExistence type="inferred from homology"/>
<protein>
    <recommendedName>
        <fullName evidence="8">Glycosyltransferase family 92 protein</fullName>
        <ecNumber evidence="8">2.4.1.-</ecNumber>
    </recommendedName>
</protein>
<keyword evidence="10" id="KW-1185">Reference proteome</keyword>
<dbReference type="GO" id="GO:0016757">
    <property type="term" value="F:glycosyltransferase activity"/>
    <property type="evidence" value="ECO:0007669"/>
    <property type="project" value="UniProtKB-UniRule"/>
</dbReference>
<comment type="caution">
    <text evidence="9">The sequence shown here is derived from an EMBL/GenBank/DDBJ whole genome shotgun (WGS) entry which is preliminary data.</text>
</comment>
<keyword evidence="6" id="KW-1133">Transmembrane helix</keyword>
<evidence type="ECO:0000256" key="5">
    <source>
        <dbReference type="ARBA" id="ARBA00022692"/>
    </source>
</evidence>
<evidence type="ECO:0000256" key="2">
    <source>
        <dbReference type="ARBA" id="ARBA00007647"/>
    </source>
</evidence>
<dbReference type="Pfam" id="PF01697">
    <property type="entry name" value="Glyco_transf_92"/>
    <property type="match status" value="1"/>
</dbReference>
<dbReference type="Proteomes" id="UP001497623">
    <property type="component" value="Unassembled WGS sequence"/>
</dbReference>
<accession>A0AAV2RKL2</accession>
<gene>
    <name evidence="9" type="ORF">MNOR_LOCUS24610</name>
</gene>
<evidence type="ECO:0000256" key="1">
    <source>
        <dbReference type="ARBA" id="ARBA00004167"/>
    </source>
</evidence>
<keyword evidence="5" id="KW-0812">Transmembrane</keyword>
<dbReference type="EC" id="2.4.1.-" evidence="8"/>
<comment type="subcellular location">
    <subcellularLocation>
        <location evidence="1">Membrane</location>
        <topology evidence="1">Single-pass membrane protein</topology>
    </subcellularLocation>
</comment>
<dbReference type="GO" id="GO:0016020">
    <property type="term" value="C:membrane"/>
    <property type="evidence" value="ECO:0007669"/>
    <property type="project" value="UniProtKB-SubCell"/>
</dbReference>
<evidence type="ECO:0000313" key="10">
    <source>
        <dbReference type="Proteomes" id="UP001497623"/>
    </source>
</evidence>
<dbReference type="AlphaFoldDB" id="A0AAV2RKL2"/>
<dbReference type="PANTHER" id="PTHR21461">
    <property type="entry name" value="GLYCOSYLTRANSFERASE FAMILY 92 PROTEIN"/>
    <property type="match status" value="1"/>
</dbReference>
<organism evidence="9 10">
    <name type="scientific">Meganyctiphanes norvegica</name>
    <name type="common">Northern krill</name>
    <name type="synonym">Thysanopoda norvegica</name>
    <dbReference type="NCBI Taxonomy" id="48144"/>
    <lineage>
        <taxon>Eukaryota</taxon>
        <taxon>Metazoa</taxon>
        <taxon>Ecdysozoa</taxon>
        <taxon>Arthropoda</taxon>
        <taxon>Crustacea</taxon>
        <taxon>Multicrustacea</taxon>
        <taxon>Malacostraca</taxon>
        <taxon>Eumalacostraca</taxon>
        <taxon>Eucarida</taxon>
        <taxon>Euphausiacea</taxon>
        <taxon>Euphausiidae</taxon>
        <taxon>Meganyctiphanes</taxon>
    </lineage>
</organism>
<keyword evidence="3 8" id="KW-0328">Glycosyltransferase</keyword>
<reference evidence="9 10" key="1">
    <citation type="submission" date="2024-05" db="EMBL/GenBank/DDBJ databases">
        <authorList>
            <person name="Wallberg A."/>
        </authorList>
    </citation>
    <scope>NUCLEOTIDE SEQUENCE [LARGE SCALE GENOMIC DNA]</scope>
</reference>
<evidence type="ECO:0000256" key="7">
    <source>
        <dbReference type="ARBA" id="ARBA00023136"/>
    </source>
</evidence>
<evidence type="ECO:0000256" key="4">
    <source>
        <dbReference type="ARBA" id="ARBA00022679"/>
    </source>
</evidence>
<comment type="similarity">
    <text evidence="2 8">Belongs to the glycosyltransferase 92 family.</text>
</comment>
<dbReference type="EMBL" id="CAXKWB010022734">
    <property type="protein sequence ID" value="CAL4124573.1"/>
    <property type="molecule type" value="Genomic_DNA"/>
</dbReference>
<keyword evidence="7" id="KW-0472">Membrane</keyword>
<dbReference type="InterPro" id="IPR008166">
    <property type="entry name" value="Glyco_transf_92"/>
</dbReference>
<evidence type="ECO:0000256" key="8">
    <source>
        <dbReference type="RuleBase" id="RU366017"/>
    </source>
</evidence>
<keyword evidence="4 8" id="KW-0808">Transferase</keyword>
<evidence type="ECO:0000256" key="3">
    <source>
        <dbReference type="ARBA" id="ARBA00022676"/>
    </source>
</evidence>
<dbReference type="PANTHER" id="PTHR21461:SF83">
    <property type="entry name" value="GLYCOSYLTRANSFERASE FAMILY 92 PROTEIN"/>
    <property type="match status" value="1"/>
</dbReference>
<name>A0AAV2RKL2_MEGNR</name>
<sequence>MTMKLLRRLSMLICLQICLFFVIRQNLRIVKESDTIYDAATVSMKQNLHQDTSYVDKKTYYSKLKELNESIPNEILDQVNFHKIIKSLTNSTSNCGRLPMLKDIQFNNLYWQELELANSSKEFLYRAYYDNRTLNTDKPSIRIISVLHTNIISRIKYCQIWFPDRLIRSQVTSIIFDRMPETMIKKTCIITCNIPKVYKSLIPKGVSVLENECDNPATNLLKVNHHLPENGIKEGVAVCAKAFDFSDQDKSIYFIQWLELFDILGFSKVFLYDYNSHPTLKRVLEYYQSLDRIELIPLTVPGPHPNQYGLMLPYLLQNGGVKQLHDKVAWNDCYYRNINKYKYISIQDTDEIIIPTDGKSIQETFDFVKSNLLNTSQNSLFNAPSGYEFNGATFTEELLQLNGNNPNIPTYMSLLQSVYRRGITKFIKTVLSSEHIVTISTHSPHHCFGTCTLVTVPIEQAYIHHYRKGEREAMHTDHVINDTSIWSHKEELLIRVQKALDANNIIPV</sequence>